<evidence type="ECO:0000259" key="2">
    <source>
        <dbReference type="Pfam" id="PF25757"/>
    </source>
</evidence>
<feature type="domain" description="Dynein axonemal assembly factor 5 HEAT-repeat" evidence="1">
    <location>
        <begin position="310"/>
        <end position="500"/>
    </location>
</feature>
<evidence type="ECO:0000313" key="3">
    <source>
        <dbReference type="EMBL" id="CAL7948977.1"/>
    </source>
</evidence>
<organism evidence="3 4">
    <name type="scientific">Xylocopa violacea</name>
    <name type="common">Violet carpenter bee</name>
    <name type="synonym">Apis violacea</name>
    <dbReference type="NCBI Taxonomy" id="135666"/>
    <lineage>
        <taxon>Eukaryota</taxon>
        <taxon>Metazoa</taxon>
        <taxon>Ecdysozoa</taxon>
        <taxon>Arthropoda</taxon>
        <taxon>Hexapoda</taxon>
        <taxon>Insecta</taxon>
        <taxon>Pterygota</taxon>
        <taxon>Neoptera</taxon>
        <taxon>Endopterygota</taxon>
        <taxon>Hymenoptera</taxon>
        <taxon>Apocrita</taxon>
        <taxon>Aculeata</taxon>
        <taxon>Apoidea</taxon>
        <taxon>Anthophila</taxon>
        <taxon>Apidae</taxon>
        <taxon>Xylocopa</taxon>
        <taxon>Xylocopa</taxon>
    </lineage>
</organism>
<dbReference type="InterPro" id="IPR016024">
    <property type="entry name" value="ARM-type_fold"/>
</dbReference>
<evidence type="ECO:0000313" key="4">
    <source>
        <dbReference type="Proteomes" id="UP001642520"/>
    </source>
</evidence>
<name>A0ABP1P8G7_XYLVO</name>
<dbReference type="Pfam" id="PF25757">
    <property type="entry name" value="TPR_DNAAF5"/>
    <property type="match status" value="1"/>
</dbReference>
<dbReference type="PANTHER" id="PTHR16216">
    <property type="entry name" value="DYNEIN ASSEMBLY FACTOR 5, AXONEMAL"/>
    <property type="match status" value="1"/>
</dbReference>
<dbReference type="SUPFAM" id="SSF48371">
    <property type="entry name" value="ARM repeat"/>
    <property type="match status" value="1"/>
</dbReference>
<dbReference type="Pfam" id="PF24573">
    <property type="entry name" value="HEAT_DAAF5"/>
    <property type="match status" value="1"/>
</dbReference>
<comment type="caution">
    <text evidence="3">The sequence shown here is derived from an EMBL/GenBank/DDBJ whole genome shotgun (WGS) entry which is preliminary data.</text>
</comment>
<dbReference type="Gene3D" id="1.25.10.10">
    <property type="entry name" value="Leucine-rich Repeat Variant"/>
    <property type="match status" value="2"/>
</dbReference>
<dbReference type="InterPro" id="IPR057978">
    <property type="entry name" value="TPR_DAAF5"/>
</dbReference>
<sequence>MSVETTDYEFTRICVMLQSEEKKRRVHSLKEIRKLLELQQSENEILKLWEIVNKPLLRILNDSVEECRDKTLEIVKLFIMNLTANDKYITYLLPILSKRLGSSEQIETSEEVRLKCISLLKMIISKYENLLAPYNDDLTKILKCTVADNYPLVKKESCVCISEFAKNLPGHFYLQSQYLVKPILSNFTHQHYRIRVACIKTIGDLIQFGDNKSIEDVATPLAERLFDQNGLVRAAVIEVAGCWVLKLRDRYSWWHKILPLLLTGLHDELEEIRQKAANFWDAAGQLYIEENQDDEKFKNKLDFLAQERHHYPNVIRPNLGCRVIAQQTFSKLINGISMELGDWIADIRVRSAQLLCVFILNIEEEVTQHIGRLLSPMSRACNDEDSRVVENIEKAAEYLGYFVPPKTSCHLIIPTLEEVLTIGHLKVFSAIIRGSERCMILPLLKTIGQFLQQPHVCQSKIGSYQKQILCCCTSLISVCKEDCKVITEELFTIIFIVLSMAQEKLIKLEAQQLLNTLANINSFDNVEELYYKYTKQLFSIFSDYKSWSIHNPESQIFAACLNYIKRILFYNMDIVLPILKETMTNDAEPELRLKYFILLSEYFNRGHLNEIINLNFCNQFLEDCILPALVWNAGRTAQAIRTAAICCLYTFLDKYEKDSIIKETTNCDGISFVLDKIIPVLISLADDNSMKSRFYSVRAMYLIMCIRKRFDRLAEEDIHKIYPILLKRLDDGCDDVRIISLEALTEVWNAIPVNYDLCFNRGHVDTLYTTTIIYLDDPESEFQDIALGSLKELAKVHPELLYEKLQKCKANFRNQRGINALIEHCQCILKAKQHS</sequence>
<dbReference type="InterPro" id="IPR056497">
    <property type="entry name" value="HEAT_DAAF5"/>
</dbReference>
<dbReference type="Proteomes" id="UP001642520">
    <property type="component" value="Unassembled WGS sequence"/>
</dbReference>
<gene>
    <name evidence="3" type="ORF">XYLVIOL_LOCUS9176</name>
</gene>
<dbReference type="InterPro" id="IPR011989">
    <property type="entry name" value="ARM-like"/>
</dbReference>
<evidence type="ECO:0008006" key="5">
    <source>
        <dbReference type="Google" id="ProtNLM"/>
    </source>
</evidence>
<evidence type="ECO:0000259" key="1">
    <source>
        <dbReference type="Pfam" id="PF24573"/>
    </source>
</evidence>
<proteinExistence type="predicted"/>
<feature type="domain" description="Dynein axonemal assembly factor 5 TPR repeats" evidence="2">
    <location>
        <begin position="16"/>
        <end position="296"/>
    </location>
</feature>
<dbReference type="InterPro" id="IPR052623">
    <property type="entry name" value="DAAF5"/>
</dbReference>
<keyword evidence="4" id="KW-1185">Reference proteome</keyword>
<dbReference type="EMBL" id="CAXAJV020001299">
    <property type="protein sequence ID" value="CAL7948977.1"/>
    <property type="molecule type" value="Genomic_DNA"/>
</dbReference>
<dbReference type="PANTHER" id="PTHR16216:SF2">
    <property type="entry name" value="DYNEIN AXONEMAL ASSEMBLY FACTOR 5"/>
    <property type="match status" value="1"/>
</dbReference>
<protein>
    <recommendedName>
        <fullName evidence="5">HEAT repeat-containing protein 2</fullName>
    </recommendedName>
</protein>
<reference evidence="3 4" key="1">
    <citation type="submission" date="2024-08" db="EMBL/GenBank/DDBJ databases">
        <authorList>
            <person name="Will J Nash"/>
            <person name="Angela Man"/>
            <person name="Seanna McTaggart"/>
            <person name="Kendall Baker"/>
            <person name="Tom Barker"/>
            <person name="Leah Catchpole"/>
            <person name="Alex Durrant"/>
            <person name="Karim Gharbi"/>
            <person name="Naomi Irish"/>
            <person name="Gemy Kaithakottil"/>
            <person name="Debby Ku"/>
            <person name="Aaliyah Providence"/>
            <person name="Felix Shaw"/>
            <person name="David Swarbreck"/>
            <person name="Chris Watkins"/>
            <person name="Ann M. McCartney"/>
            <person name="Giulio Formenti"/>
            <person name="Alice Mouton"/>
            <person name="Noel Vella"/>
            <person name="Bjorn M von Reumont"/>
            <person name="Adriana Vella"/>
            <person name="Wilfried Haerty"/>
        </authorList>
    </citation>
    <scope>NUCLEOTIDE SEQUENCE [LARGE SCALE GENOMIC DNA]</scope>
</reference>
<accession>A0ABP1P8G7</accession>